<dbReference type="InterPro" id="IPR000086">
    <property type="entry name" value="NUDIX_hydrolase_dom"/>
</dbReference>
<dbReference type="Proteomes" id="UP001059893">
    <property type="component" value="Unassembled WGS sequence"/>
</dbReference>
<evidence type="ECO:0000313" key="4">
    <source>
        <dbReference type="EMBL" id="KAI6301340.1"/>
    </source>
</evidence>
<reference evidence="4" key="1">
    <citation type="submission" date="2021-01" db="EMBL/GenBank/DDBJ databases">
        <title>Deciphering the adaptive evolutionary patterns associated with biogeogrpahic diversity in the finger millet blast pathogen Magnaporthe oryzae in Eastern Africa.</title>
        <authorList>
            <person name="Onyema G."/>
            <person name="Shittu T.A."/>
            <person name="Dodsworth S."/>
            <person name="Devilliers S."/>
            <person name="Muthumeenakshi S."/>
            <person name="Sreenivasaprasad S."/>
        </authorList>
    </citation>
    <scope>NUCLEOTIDE SEQUENCE</scope>
    <source>
        <strain evidence="4">D15/s37</strain>
    </source>
</reference>
<dbReference type="EMBL" id="JABSND010000039">
    <property type="protein sequence ID" value="KAI6301340.1"/>
    <property type="molecule type" value="Genomic_DNA"/>
</dbReference>
<feature type="region of interest" description="Disordered" evidence="1">
    <location>
        <begin position="118"/>
        <end position="138"/>
    </location>
</feature>
<name>A0ABQ8NTF5_PYRGI</name>
<feature type="signal peptide" evidence="2">
    <location>
        <begin position="1"/>
        <end position="17"/>
    </location>
</feature>
<gene>
    <name evidence="4" type="ORF">MCOR33_003163</name>
</gene>
<dbReference type="InterPro" id="IPR015797">
    <property type="entry name" value="NUDIX_hydrolase-like_dom_sf"/>
</dbReference>
<evidence type="ECO:0000256" key="2">
    <source>
        <dbReference type="SAM" id="SignalP"/>
    </source>
</evidence>
<dbReference type="PROSITE" id="PS51462">
    <property type="entry name" value="NUDIX"/>
    <property type="match status" value="1"/>
</dbReference>
<comment type="caution">
    <text evidence="4">The sequence shown here is derived from an EMBL/GenBank/DDBJ whole genome shotgun (WGS) entry which is preliminary data.</text>
</comment>
<organism evidence="4 5">
    <name type="scientific">Pyricularia grisea</name>
    <name type="common">Crabgrass-specific blast fungus</name>
    <name type="synonym">Magnaporthe grisea</name>
    <dbReference type="NCBI Taxonomy" id="148305"/>
    <lineage>
        <taxon>Eukaryota</taxon>
        <taxon>Fungi</taxon>
        <taxon>Dikarya</taxon>
        <taxon>Ascomycota</taxon>
        <taxon>Pezizomycotina</taxon>
        <taxon>Sordariomycetes</taxon>
        <taxon>Sordariomycetidae</taxon>
        <taxon>Magnaporthales</taxon>
        <taxon>Pyriculariaceae</taxon>
        <taxon>Pyricularia</taxon>
    </lineage>
</organism>
<dbReference type="Pfam" id="PF00293">
    <property type="entry name" value="NUDIX"/>
    <property type="match status" value="1"/>
</dbReference>
<proteinExistence type="predicted"/>
<protein>
    <recommendedName>
        <fullName evidence="3">Nudix hydrolase domain-containing protein</fullName>
    </recommendedName>
</protein>
<evidence type="ECO:0000256" key="1">
    <source>
        <dbReference type="SAM" id="MobiDB-lite"/>
    </source>
</evidence>
<feature type="domain" description="Nudix hydrolase" evidence="3">
    <location>
        <begin position="37"/>
        <end position="180"/>
    </location>
</feature>
<sequence length="212" mass="23494">MHPILLFLVLGFTLTIGASPTKQLETVKSGSVHGADSSRIRCGVVAFDPDGSVWMVAAKTEGWILPKGGYDEDKDHNMIECVEREAMEEAGLTLSSIYPLDLDEGTLHWYTAKVTAHGPRTDKNLDEEERPLPRPVKSPERGAFVLEIGFDRGMLTGYKRNGRTLYAVSGKNDCLQEVFLPQHRLIQGNQQLSERRSIINTSVCSDLIRGVP</sequence>
<accession>A0ABQ8NTF5</accession>
<evidence type="ECO:0000259" key="3">
    <source>
        <dbReference type="PROSITE" id="PS51462"/>
    </source>
</evidence>
<dbReference type="SUPFAM" id="SSF55811">
    <property type="entry name" value="Nudix"/>
    <property type="match status" value="1"/>
</dbReference>
<dbReference type="CDD" id="cd02883">
    <property type="entry name" value="NUDIX_Hydrolase"/>
    <property type="match status" value="1"/>
</dbReference>
<keyword evidence="2" id="KW-0732">Signal</keyword>
<evidence type="ECO:0000313" key="5">
    <source>
        <dbReference type="Proteomes" id="UP001059893"/>
    </source>
</evidence>
<keyword evidence="5" id="KW-1185">Reference proteome</keyword>
<feature type="chain" id="PRO_5046654239" description="Nudix hydrolase domain-containing protein" evidence="2">
    <location>
        <begin position="18"/>
        <end position="212"/>
    </location>
</feature>
<dbReference type="Gene3D" id="3.90.79.10">
    <property type="entry name" value="Nucleoside Triphosphate Pyrophosphohydrolase"/>
    <property type="match status" value="1"/>
</dbReference>